<reference evidence="3" key="1">
    <citation type="submission" date="2016-04" db="EMBL/GenBank/DDBJ databases">
        <authorList>
            <person name="Evans L.H."/>
            <person name="Alamgir A."/>
            <person name="Owens N."/>
            <person name="Weber N.D."/>
            <person name="Virtaneva K."/>
            <person name="Barbian K."/>
            <person name="Babar A."/>
            <person name="Rosenke K."/>
        </authorList>
    </citation>
    <scope>NUCLEOTIDE SEQUENCE</scope>
    <source>
        <strain evidence="3">86</strain>
    </source>
</reference>
<dbReference type="EMBL" id="FLUN01000001">
    <property type="protein sequence ID" value="SBV91656.1"/>
    <property type="molecule type" value="Genomic_DNA"/>
</dbReference>
<dbReference type="CDD" id="cd00004">
    <property type="entry name" value="Sortase"/>
    <property type="match status" value="1"/>
</dbReference>
<keyword evidence="1" id="KW-0378">Hydrolase</keyword>
<keyword evidence="2" id="KW-0472">Membrane</keyword>
<dbReference type="Pfam" id="PF04203">
    <property type="entry name" value="Sortase"/>
    <property type="match status" value="1"/>
</dbReference>
<keyword evidence="2" id="KW-0812">Transmembrane</keyword>
<organism evidence="3">
    <name type="scientific">uncultured Eubacteriales bacterium</name>
    <dbReference type="NCBI Taxonomy" id="172733"/>
    <lineage>
        <taxon>Bacteria</taxon>
        <taxon>Bacillati</taxon>
        <taxon>Bacillota</taxon>
        <taxon>Clostridia</taxon>
        <taxon>Eubacteriales</taxon>
        <taxon>environmental samples</taxon>
    </lineage>
</organism>
<dbReference type="InterPro" id="IPR005754">
    <property type="entry name" value="Sortase"/>
</dbReference>
<dbReference type="SUPFAM" id="SSF63817">
    <property type="entry name" value="Sortase"/>
    <property type="match status" value="1"/>
</dbReference>
<evidence type="ECO:0000256" key="1">
    <source>
        <dbReference type="ARBA" id="ARBA00022801"/>
    </source>
</evidence>
<accession>A0A212IWS9</accession>
<dbReference type="AlphaFoldDB" id="A0A212IWS9"/>
<dbReference type="GO" id="GO:0016787">
    <property type="term" value="F:hydrolase activity"/>
    <property type="evidence" value="ECO:0007669"/>
    <property type="project" value="UniProtKB-KW"/>
</dbReference>
<sequence>MRNKRGIPLMVSGVLLIFCAVALVGYNTWEDRAAGADVQKILRQVEAQIAHGGAAQTAVLDEDAETQPLAAVASGGHSYLGVLDIPALGLTFPIMSEWSYPNLKLSPCRYRGSAAGGDLIIAGHNYESHFGRLKNLELGDLITYTDVDGSLYSYEVSDVVILDGSAVAEMSAGDWDLTLFTCTVGGRQRVTVRCDLDE</sequence>
<proteinExistence type="predicted"/>
<feature type="transmembrane region" description="Helical" evidence="2">
    <location>
        <begin position="7"/>
        <end position="29"/>
    </location>
</feature>
<evidence type="ECO:0000313" key="3">
    <source>
        <dbReference type="EMBL" id="SBV91656.1"/>
    </source>
</evidence>
<dbReference type="Gene3D" id="2.40.260.10">
    <property type="entry name" value="Sortase"/>
    <property type="match status" value="1"/>
</dbReference>
<name>A0A212IWS9_9FIRM</name>
<dbReference type="InterPro" id="IPR023365">
    <property type="entry name" value="Sortase_dom-sf"/>
</dbReference>
<protein>
    <submittedName>
        <fullName evidence="3">Sortase family protein</fullName>
    </submittedName>
</protein>
<evidence type="ECO:0000256" key="2">
    <source>
        <dbReference type="SAM" id="Phobius"/>
    </source>
</evidence>
<gene>
    <name evidence="3" type="ORF">KL86CLO1_10149</name>
</gene>
<keyword evidence="2" id="KW-1133">Transmembrane helix</keyword>